<keyword evidence="2" id="KW-1185">Reference proteome</keyword>
<dbReference type="EMBL" id="CP119083">
    <property type="protein sequence ID" value="WEF31594.1"/>
    <property type="molecule type" value="Genomic_DNA"/>
</dbReference>
<proteinExistence type="predicted"/>
<dbReference type="Proteomes" id="UP001216510">
    <property type="component" value="Chromosome"/>
</dbReference>
<evidence type="ECO:0000313" key="1">
    <source>
        <dbReference type="EMBL" id="WEF31594.1"/>
    </source>
</evidence>
<reference evidence="1 2" key="1">
    <citation type="submission" date="2023-02" db="EMBL/GenBank/DDBJ databases">
        <title>Gemone sequence of Telluria chitinolytica ACM 3522T.</title>
        <authorList>
            <person name="Frediansyah A."/>
            <person name="Miess H."/>
            <person name="Gross H."/>
        </authorList>
    </citation>
    <scope>NUCLEOTIDE SEQUENCE [LARGE SCALE GENOMIC DNA]</scope>
    <source>
        <strain evidence="1 2">ACM 3522</strain>
    </source>
</reference>
<protein>
    <recommendedName>
        <fullName evidence="3">Thiopeptide-type bacteriocin biosynthesis domain-containing protein</fullName>
    </recommendedName>
</protein>
<evidence type="ECO:0008006" key="3">
    <source>
        <dbReference type="Google" id="ProtNLM"/>
    </source>
</evidence>
<organism evidence="1 2">
    <name type="scientific">Pseudoduganella chitinolytica</name>
    <dbReference type="NCBI Taxonomy" id="34070"/>
    <lineage>
        <taxon>Bacteria</taxon>
        <taxon>Pseudomonadati</taxon>
        <taxon>Pseudomonadota</taxon>
        <taxon>Betaproteobacteria</taxon>
        <taxon>Burkholderiales</taxon>
        <taxon>Oxalobacteraceae</taxon>
        <taxon>Telluria group</taxon>
        <taxon>Pseudoduganella</taxon>
    </lineage>
</organism>
<gene>
    <name evidence="1" type="ORF">PX653_19325</name>
</gene>
<evidence type="ECO:0000313" key="2">
    <source>
        <dbReference type="Proteomes" id="UP001216510"/>
    </source>
</evidence>
<sequence length="353" mass="39373">MSFVQLRIHCAVNGAPFYRMVAAPLQAALRRDGNPAWTLARGWQHGPHYLLTFDGVAPARLEEAQALAAAFLVAHPSQPVDPVRYRAVQARLNALEAAGIDPDVIAPNDTVALQAADAAGLAARYESVEQWRSVFDTEARLRALVIRRWLEGETHERFVAQCMLLLACVYPPVPSGDPARPAYDGFLSYHSNYTFWRHTLPPHQRAQVDARFDGDYVAMEGEYRDWLAQLRGALAQPAALLGEAASLLAERFAAFLALARRDVIHARSPFAREQVAARAAVSDFHSEFFYNDDGTAYQFSSDFCAYRWLLNIVYKAMPLLNIAPLRRQQFNHALDRLHLAHPEDVAALRASLG</sequence>
<dbReference type="RefSeq" id="WP_277414364.1">
    <property type="nucleotide sequence ID" value="NZ_CP119083.1"/>
</dbReference>
<accession>A0ABY8BB48</accession>
<name>A0ABY8BB48_9BURK</name>